<dbReference type="SUPFAM" id="SSF47576">
    <property type="entry name" value="Calponin-homology domain, CH-domain"/>
    <property type="match status" value="1"/>
</dbReference>
<accession>A0A7J6LT77</accession>
<dbReference type="CDD" id="cd06093">
    <property type="entry name" value="PX_domain"/>
    <property type="match status" value="1"/>
</dbReference>
<comment type="caution">
    <text evidence="5">The sequence shown here is derived from an EMBL/GenBank/DDBJ whole genome shotgun (WGS) entry which is preliminary data.</text>
</comment>
<feature type="domain" description="PX" evidence="4">
    <location>
        <begin position="105"/>
        <end position="233"/>
    </location>
</feature>
<gene>
    <name evidence="5" type="primary">SPEF1</name>
    <name evidence="5" type="ORF">FOZ61_002404</name>
</gene>
<dbReference type="Proteomes" id="UP000570595">
    <property type="component" value="Unassembled WGS sequence"/>
</dbReference>
<feature type="domain" description="Calponin-homology (CH)" evidence="3">
    <location>
        <begin position="569"/>
        <end position="674"/>
    </location>
</feature>
<keyword evidence="5" id="KW-0966">Cell projection</keyword>
<reference evidence="5 6" key="1">
    <citation type="submission" date="2020-04" db="EMBL/GenBank/DDBJ databases">
        <title>Perkinsus olseni comparative genomics.</title>
        <authorList>
            <person name="Bogema D.R."/>
        </authorList>
    </citation>
    <scope>NUCLEOTIDE SEQUENCE [LARGE SCALE GENOMIC DNA]</scope>
    <source>
        <strain evidence="5">ATCC PRA-179</strain>
    </source>
</reference>
<dbReference type="Pfam" id="PF06294">
    <property type="entry name" value="CH_2"/>
    <property type="match status" value="1"/>
</dbReference>
<dbReference type="InterPro" id="IPR052111">
    <property type="entry name" value="Spermatogenesis_Ciliary_MAP"/>
</dbReference>
<dbReference type="Gene3D" id="1.10.418.10">
    <property type="entry name" value="Calponin-like domain"/>
    <property type="match status" value="1"/>
</dbReference>
<dbReference type="OrthoDB" id="10254720at2759"/>
<feature type="coiled-coil region" evidence="1">
    <location>
        <begin position="694"/>
        <end position="721"/>
    </location>
</feature>
<proteinExistence type="predicted"/>
<organism evidence="5 6">
    <name type="scientific">Perkinsus olseni</name>
    <name type="common">Perkinsus atlanticus</name>
    <dbReference type="NCBI Taxonomy" id="32597"/>
    <lineage>
        <taxon>Eukaryota</taxon>
        <taxon>Sar</taxon>
        <taxon>Alveolata</taxon>
        <taxon>Perkinsozoa</taxon>
        <taxon>Perkinsea</taxon>
        <taxon>Perkinsida</taxon>
        <taxon>Perkinsidae</taxon>
        <taxon>Perkinsus</taxon>
    </lineage>
</organism>
<keyword evidence="1" id="KW-0175">Coiled coil</keyword>
<dbReference type="InterPro" id="IPR001715">
    <property type="entry name" value="CH_dom"/>
</dbReference>
<name>A0A7J6LT77_PEROL</name>
<protein>
    <submittedName>
        <fullName evidence="5">Sperm flagellar 1</fullName>
    </submittedName>
</protein>
<sequence>MLNSEDASSSPNNQDLRLPEMHHLSPRAADSADLRESADWQSPSSEWKSASLSDDEVERTTKSDEGNSPMNGMTSTPNGGDLNVTVTSHEYNKLFRSASIDHRGLSWSAAVGEPDTRRSGMHKYTTFSVRITDSSGRVTSATRKRFTDFTVLRRELVKAYPGAFVPPLTCKSQIKVMMKTAPSAMMQHMKPVDNVTEIRRQALEEFLSRCCSRLFVMYSPIMAAFLATPESTYDALKRDFSNRAPEEVLDEYKIAFAAKSIPSFSRRQASSNGPNEEAQRLAQDDSSDDASRENSVDAASKSVADGSVNVSEMIETSKTYLNDHCKVLNQLLTMLRTAASNFKTGNAALSTIHYKFSDCKTIDQQGSGHALALAQGLSGCPERIDLSDAFFEVKNILSSPADAAHFDLLASVLSRELTDCGAMKASLEKVLELGKHRDKAIAKLRSARKHGGAGGIGGLIRGTTKEQLKRAETNRMLYADFYWTAGYNAVMNEMPAFIEGRARVYNEVAREFVSRSEATDKSLAMTWAAKVKKATLHSFCVVNHLLPILDLFLLVMIVHEPHAPPLANDDEIQRLYNWVDGIPLSRPKRNISRDFADGVMMAETVAHFVPKLVELHNYSQANALTQKLYNWNTLNQKVFRRMGFLLHTDDVEDCARASPGSIERVLALIRPRLVEGNLPDRDKDALMAEKDRTISELRECIELLTRKISKLEQLVRIKDQKVLTLQERLAAAQGTSALHATS</sequence>
<dbReference type="PROSITE" id="PS50195">
    <property type="entry name" value="PX"/>
    <property type="match status" value="1"/>
</dbReference>
<dbReference type="SUPFAM" id="SSF64268">
    <property type="entry name" value="PX domain"/>
    <property type="match status" value="1"/>
</dbReference>
<feature type="compositionally biased region" description="Polar residues" evidence="2">
    <location>
        <begin position="1"/>
        <end position="15"/>
    </location>
</feature>
<keyword evidence="5" id="KW-0282">Flagellum</keyword>
<dbReference type="AlphaFoldDB" id="A0A7J6LT77"/>
<feature type="compositionally biased region" description="Polar residues" evidence="2">
    <location>
        <begin position="39"/>
        <end position="52"/>
    </location>
</feature>
<dbReference type="GO" id="GO:0035091">
    <property type="term" value="F:phosphatidylinositol binding"/>
    <property type="evidence" value="ECO:0007669"/>
    <property type="project" value="InterPro"/>
</dbReference>
<dbReference type="Gene3D" id="3.30.1520.10">
    <property type="entry name" value="Phox-like domain"/>
    <property type="match status" value="1"/>
</dbReference>
<dbReference type="InterPro" id="IPR010441">
    <property type="entry name" value="CH_2"/>
</dbReference>
<evidence type="ECO:0000259" key="3">
    <source>
        <dbReference type="PROSITE" id="PS50021"/>
    </source>
</evidence>
<dbReference type="InterPro" id="IPR001683">
    <property type="entry name" value="PX_dom"/>
</dbReference>
<dbReference type="Pfam" id="PF00787">
    <property type="entry name" value="PX"/>
    <property type="match status" value="1"/>
</dbReference>
<dbReference type="PROSITE" id="PS50021">
    <property type="entry name" value="CH"/>
    <property type="match status" value="1"/>
</dbReference>
<evidence type="ECO:0000256" key="1">
    <source>
        <dbReference type="SAM" id="Coils"/>
    </source>
</evidence>
<feature type="region of interest" description="Disordered" evidence="2">
    <location>
        <begin position="1"/>
        <end position="84"/>
    </location>
</feature>
<dbReference type="GO" id="GO:0051493">
    <property type="term" value="P:regulation of cytoskeleton organization"/>
    <property type="evidence" value="ECO:0007669"/>
    <property type="project" value="TreeGrafter"/>
</dbReference>
<evidence type="ECO:0000256" key="2">
    <source>
        <dbReference type="SAM" id="MobiDB-lite"/>
    </source>
</evidence>
<dbReference type="GO" id="GO:0008017">
    <property type="term" value="F:microtubule binding"/>
    <property type="evidence" value="ECO:0007669"/>
    <property type="project" value="TreeGrafter"/>
</dbReference>
<feature type="region of interest" description="Disordered" evidence="2">
    <location>
        <begin position="265"/>
        <end position="303"/>
    </location>
</feature>
<dbReference type="InterPro" id="IPR036872">
    <property type="entry name" value="CH_dom_sf"/>
</dbReference>
<evidence type="ECO:0000313" key="5">
    <source>
        <dbReference type="EMBL" id="KAF4662512.1"/>
    </source>
</evidence>
<dbReference type="GO" id="GO:0005930">
    <property type="term" value="C:axoneme"/>
    <property type="evidence" value="ECO:0007669"/>
    <property type="project" value="TreeGrafter"/>
</dbReference>
<dbReference type="EMBL" id="JABAHT010000167">
    <property type="protein sequence ID" value="KAF4662512.1"/>
    <property type="molecule type" value="Genomic_DNA"/>
</dbReference>
<dbReference type="PANTHER" id="PTHR12509">
    <property type="entry name" value="SPERMATOGENESIS-ASSOCIATED 4-RELATED"/>
    <property type="match status" value="1"/>
</dbReference>
<feature type="compositionally biased region" description="Polar residues" evidence="2">
    <location>
        <begin position="66"/>
        <end position="84"/>
    </location>
</feature>
<evidence type="ECO:0000313" key="6">
    <source>
        <dbReference type="Proteomes" id="UP000570595"/>
    </source>
</evidence>
<dbReference type="InterPro" id="IPR036871">
    <property type="entry name" value="PX_dom_sf"/>
</dbReference>
<feature type="compositionally biased region" description="Polar residues" evidence="2">
    <location>
        <begin position="265"/>
        <end position="274"/>
    </location>
</feature>
<dbReference type="PANTHER" id="PTHR12509:SF9">
    <property type="entry name" value="SPERM FLAGELLAR PROTEIN 1 ISOFORM X1"/>
    <property type="match status" value="1"/>
</dbReference>
<dbReference type="FunFam" id="1.10.418.10:FF:000059">
    <property type="entry name" value="RIKEN cDNA 6430531B16 gene"/>
    <property type="match status" value="1"/>
</dbReference>
<evidence type="ECO:0000259" key="4">
    <source>
        <dbReference type="PROSITE" id="PS50195"/>
    </source>
</evidence>
<dbReference type="SMART" id="SM00312">
    <property type="entry name" value="PX"/>
    <property type="match status" value="1"/>
</dbReference>
<keyword evidence="5" id="KW-0969">Cilium</keyword>
<feature type="compositionally biased region" description="Basic and acidic residues" evidence="2">
    <location>
        <begin position="277"/>
        <end position="295"/>
    </location>
</feature>